<keyword evidence="2" id="KW-0732">Signal</keyword>
<sequence>MKQKLLVVLLALMVIFACSSCSVDEQEPDEPGDITGITLTEVGILSWNAYKGANTYRLVIGMNSMVYSEPSCNLNEFGLDDGDYTVGIFANKDESELDLAFGELEFSYYDGVYSSADGEPEPEPDPEDKLDRPALDIDKNIISWNRISGAIGYKLTINEVEHQLQTSETSYSIDNIEVGKYKVNLIALAEEEKNNSDIAEIEFTFDMFAAGNGTEEDPYEIVTGEHFSNISYFSEKNFRISEQHQLNSAQVQQIGNFSGTLDGNGHVISDLTATGDDMVAVPLFDTIEQGGTIQNLELQFSEVASDVIVTYNYGTLTGLTVAFDSTKAEGYGYSLLAVTNYGKISDSEVTGSATVPVYAVAGNQEKSSENSERIEGLIQNVTAEINIQMQADRMSSFGFSGIICQSNYGRIEDSRAKGLVEINCAATGNSISGTGPVYIGGFAGDNRGVITRSESSVDLALYFGGLKYYKIAAGEFAGRNGSGGEITESRSAGSVSMRLLSGFNQMELGGFVGVNEGSLSSCSAEGTAFLSMESSSSPIDWSISSVYVGGLVGTNSQIGSSPASGTMLAVQKSCQFKKSEYLCKILAFFLPKIA</sequence>
<dbReference type="Proteomes" id="UP000823928">
    <property type="component" value="Unassembled WGS sequence"/>
</dbReference>
<dbReference type="PROSITE" id="PS51257">
    <property type="entry name" value="PROKAR_LIPOPROTEIN"/>
    <property type="match status" value="1"/>
</dbReference>
<feature type="chain" id="PRO_5039086575" description="GLUG domain-containing protein" evidence="2">
    <location>
        <begin position="24"/>
        <end position="594"/>
    </location>
</feature>
<comment type="caution">
    <text evidence="3">The sequence shown here is derived from an EMBL/GenBank/DDBJ whole genome shotgun (WGS) entry which is preliminary data.</text>
</comment>
<gene>
    <name evidence="3" type="ORF">IAC10_11495</name>
</gene>
<proteinExistence type="predicted"/>
<evidence type="ECO:0000313" key="3">
    <source>
        <dbReference type="EMBL" id="HIS37233.1"/>
    </source>
</evidence>
<evidence type="ECO:0000256" key="2">
    <source>
        <dbReference type="SAM" id="SignalP"/>
    </source>
</evidence>
<accession>A0A9D1JNR8</accession>
<organism evidence="3 4">
    <name type="scientific">Candidatus Scatousia excrementigallinarum</name>
    <dbReference type="NCBI Taxonomy" id="2840935"/>
    <lineage>
        <taxon>Bacteria</taxon>
        <taxon>Candidatus Scatousia</taxon>
    </lineage>
</organism>
<name>A0A9D1JNR8_9BACT</name>
<dbReference type="Gene3D" id="2.160.20.110">
    <property type="match status" value="2"/>
</dbReference>
<feature type="region of interest" description="Disordered" evidence="1">
    <location>
        <begin position="113"/>
        <end position="132"/>
    </location>
</feature>
<protein>
    <recommendedName>
        <fullName evidence="5">GLUG domain-containing protein</fullName>
    </recommendedName>
</protein>
<dbReference type="EMBL" id="DVIU01000226">
    <property type="protein sequence ID" value="HIS37233.1"/>
    <property type="molecule type" value="Genomic_DNA"/>
</dbReference>
<feature type="signal peptide" evidence="2">
    <location>
        <begin position="1"/>
        <end position="23"/>
    </location>
</feature>
<reference evidence="3" key="1">
    <citation type="submission" date="2020-10" db="EMBL/GenBank/DDBJ databases">
        <authorList>
            <person name="Gilroy R."/>
        </authorList>
    </citation>
    <scope>NUCLEOTIDE SEQUENCE</scope>
    <source>
        <strain evidence="3">6276</strain>
    </source>
</reference>
<evidence type="ECO:0008006" key="5">
    <source>
        <dbReference type="Google" id="ProtNLM"/>
    </source>
</evidence>
<dbReference type="AlphaFoldDB" id="A0A9D1JNR8"/>
<evidence type="ECO:0000256" key="1">
    <source>
        <dbReference type="SAM" id="MobiDB-lite"/>
    </source>
</evidence>
<evidence type="ECO:0000313" key="4">
    <source>
        <dbReference type="Proteomes" id="UP000823928"/>
    </source>
</evidence>
<reference evidence="3" key="2">
    <citation type="journal article" date="2021" name="PeerJ">
        <title>Extensive microbial diversity within the chicken gut microbiome revealed by metagenomics and culture.</title>
        <authorList>
            <person name="Gilroy R."/>
            <person name="Ravi A."/>
            <person name="Getino M."/>
            <person name="Pursley I."/>
            <person name="Horton D.L."/>
            <person name="Alikhan N.F."/>
            <person name="Baker D."/>
            <person name="Gharbi K."/>
            <person name="Hall N."/>
            <person name="Watson M."/>
            <person name="Adriaenssens E.M."/>
            <person name="Foster-Nyarko E."/>
            <person name="Jarju S."/>
            <person name="Secka A."/>
            <person name="Antonio M."/>
            <person name="Oren A."/>
            <person name="Chaudhuri R.R."/>
            <person name="La Ragione R."/>
            <person name="Hildebrand F."/>
            <person name="Pallen M.J."/>
        </authorList>
    </citation>
    <scope>NUCLEOTIDE SEQUENCE</scope>
    <source>
        <strain evidence="3">6276</strain>
    </source>
</reference>